<comment type="caution">
    <text evidence="1">The sequence shown here is derived from an EMBL/GenBank/DDBJ whole genome shotgun (WGS) entry which is preliminary data.</text>
</comment>
<proteinExistence type="predicted"/>
<dbReference type="Proteomes" id="UP000651271">
    <property type="component" value="Unassembled WGS sequence"/>
</dbReference>
<organism evidence="1 2">
    <name type="scientific">Sphingobacterium litopenaei</name>
    <dbReference type="NCBI Taxonomy" id="2763500"/>
    <lineage>
        <taxon>Bacteria</taxon>
        <taxon>Pseudomonadati</taxon>
        <taxon>Bacteroidota</taxon>
        <taxon>Sphingobacteriia</taxon>
        <taxon>Sphingobacteriales</taxon>
        <taxon>Sphingobacteriaceae</taxon>
        <taxon>Sphingobacterium</taxon>
    </lineage>
</organism>
<dbReference type="EMBL" id="JACOIJ010000026">
    <property type="protein sequence ID" value="MBD1430394.1"/>
    <property type="molecule type" value="Genomic_DNA"/>
</dbReference>
<gene>
    <name evidence="1" type="ORF">H8B04_12595</name>
</gene>
<dbReference type="Gene3D" id="2.120.10.30">
    <property type="entry name" value="TolB, C-terminal domain"/>
    <property type="match status" value="1"/>
</dbReference>
<evidence type="ECO:0000313" key="1">
    <source>
        <dbReference type="EMBL" id="MBD1430394.1"/>
    </source>
</evidence>
<evidence type="ECO:0000313" key="2">
    <source>
        <dbReference type="Proteomes" id="UP000651271"/>
    </source>
</evidence>
<evidence type="ECO:0008006" key="3">
    <source>
        <dbReference type="Google" id="ProtNLM"/>
    </source>
</evidence>
<keyword evidence="2" id="KW-1185">Reference proteome</keyword>
<dbReference type="PROSITE" id="PS51257">
    <property type="entry name" value="PROKAR_LIPOPROTEIN"/>
    <property type="match status" value="1"/>
</dbReference>
<name>A0ABR7YGF8_9SPHI</name>
<reference evidence="1 2" key="1">
    <citation type="submission" date="2020-08" db="EMBL/GenBank/DDBJ databases">
        <title>Sphingobacterium sp. DN04309 isolated from aquaculture water.</title>
        <authorList>
            <person name="Zhang M."/>
        </authorList>
    </citation>
    <scope>NUCLEOTIDE SEQUENCE [LARGE SCALE GENOMIC DNA]</scope>
    <source>
        <strain evidence="1 2">DN04309</strain>
    </source>
</reference>
<dbReference type="RefSeq" id="WP_165291595.1">
    <property type="nucleotide sequence ID" value="NZ_JACOIJ010000026.1"/>
</dbReference>
<accession>A0ABR7YGF8</accession>
<protein>
    <recommendedName>
        <fullName evidence="3">DUF4374 domain-containing protein</fullName>
    </recommendedName>
</protein>
<sequence>MRKLLFLYLIPTLLIGAISCQRDDDEPPAREIKAISRLYVSTSDYQAGASTNLENIWIVDPADGDTFPAESDVKGYVSAAKGGRTIHYSPLSNGMIFQSGINSPGLNDTSIQVLSVNVLGVPSSRAKLPNRRLDNVRGMHYTVVNNATGTLAQEFLLAIQKSDTVATPYLFAFYKPINSGFYAKPRFQMVLDFIPWGITMDEKDVYIVRTGDASIEGAVVSYKGFAQNLIEKSDTTLTNISPTYTLTIEGARNLRGISYSKSKDILLLTDYSVVGNEVRDGRILVFENFSSHSTTQKITPTRIITGAATKLKQPMDVAIDSRADGKYIYVADSGAKRVFRYLIEDNGNVAPNAELNLRGRTPESISLDAR</sequence>
<dbReference type="SUPFAM" id="SSF75011">
    <property type="entry name" value="3-carboxy-cis,cis-mucoante lactonizing enzyme"/>
    <property type="match status" value="1"/>
</dbReference>
<dbReference type="InterPro" id="IPR011042">
    <property type="entry name" value="6-blade_b-propeller_TolB-like"/>
</dbReference>